<reference evidence="1" key="1">
    <citation type="submission" date="2021-02" db="EMBL/GenBank/DDBJ databases">
        <authorList>
            <consortium name="DOE Joint Genome Institute"/>
            <person name="Ahrendt S."/>
            <person name="Looney B.P."/>
            <person name="Miyauchi S."/>
            <person name="Morin E."/>
            <person name="Drula E."/>
            <person name="Courty P.E."/>
            <person name="Chicoki N."/>
            <person name="Fauchery L."/>
            <person name="Kohler A."/>
            <person name="Kuo A."/>
            <person name="Labutti K."/>
            <person name="Pangilinan J."/>
            <person name="Lipzen A."/>
            <person name="Riley R."/>
            <person name="Andreopoulos W."/>
            <person name="He G."/>
            <person name="Johnson J."/>
            <person name="Barry K.W."/>
            <person name="Grigoriev I.V."/>
            <person name="Nagy L."/>
            <person name="Hibbett D."/>
            <person name="Henrissat B."/>
            <person name="Matheny P.B."/>
            <person name="Labbe J."/>
            <person name="Martin F."/>
        </authorList>
    </citation>
    <scope>NUCLEOTIDE SEQUENCE</scope>
    <source>
        <strain evidence="1">FP105234-sp</strain>
    </source>
</reference>
<name>A0ACB8R5M7_9AGAM</name>
<comment type="caution">
    <text evidence="1">The sequence shown here is derived from an EMBL/GenBank/DDBJ whole genome shotgun (WGS) entry which is preliminary data.</text>
</comment>
<organism evidence="1 2">
    <name type="scientific">Auriscalpium vulgare</name>
    <dbReference type="NCBI Taxonomy" id="40419"/>
    <lineage>
        <taxon>Eukaryota</taxon>
        <taxon>Fungi</taxon>
        <taxon>Dikarya</taxon>
        <taxon>Basidiomycota</taxon>
        <taxon>Agaricomycotina</taxon>
        <taxon>Agaricomycetes</taxon>
        <taxon>Russulales</taxon>
        <taxon>Auriscalpiaceae</taxon>
        <taxon>Auriscalpium</taxon>
    </lineage>
</organism>
<reference evidence="1" key="2">
    <citation type="journal article" date="2022" name="New Phytol.">
        <title>Evolutionary transition to the ectomycorrhizal habit in the genomes of a hyperdiverse lineage of mushroom-forming fungi.</title>
        <authorList>
            <person name="Looney B."/>
            <person name="Miyauchi S."/>
            <person name="Morin E."/>
            <person name="Drula E."/>
            <person name="Courty P.E."/>
            <person name="Kohler A."/>
            <person name="Kuo A."/>
            <person name="LaButti K."/>
            <person name="Pangilinan J."/>
            <person name="Lipzen A."/>
            <person name="Riley R."/>
            <person name="Andreopoulos W."/>
            <person name="He G."/>
            <person name="Johnson J."/>
            <person name="Nolan M."/>
            <person name="Tritt A."/>
            <person name="Barry K.W."/>
            <person name="Grigoriev I.V."/>
            <person name="Nagy L.G."/>
            <person name="Hibbett D."/>
            <person name="Henrissat B."/>
            <person name="Matheny P.B."/>
            <person name="Labbe J."/>
            <person name="Martin F.M."/>
        </authorList>
    </citation>
    <scope>NUCLEOTIDE SEQUENCE</scope>
    <source>
        <strain evidence="1">FP105234-sp</strain>
    </source>
</reference>
<gene>
    <name evidence="1" type="ORF">FA95DRAFT_1030043</name>
</gene>
<evidence type="ECO:0000313" key="2">
    <source>
        <dbReference type="Proteomes" id="UP000814033"/>
    </source>
</evidence>
<dbReference type="EMBL" id="MU276314">
    <property type="protein sequence ID" value="KAI0039359.1"/>
    <property type="molecule type" value="Genomic_DNA"/>
</dbReference>
<accession>A0ACB8R5M7</accession>
<keyword evidence="2" id="KW-1185">Reference proteome</keyword>
<dbReference type="Proteomes" id="UP000814033">
    <property type="component" value="Unassembled WGS sequence"/>
</dbReference>
<evidence type="ECO:0000313" key="1">
    <source>
        <dbReference type="EMBL" id="KAI0039359.1"/>
    </source>
</evidence>
<proteinExistence type="predicted"/>
<sequence length="171" mass="19311">MQGHAAVLTLRRRHRKKHGPCVYPVSAGGPCSIERTSLMTECWASRYVTTQRNVRNNSVKRCEEGYLLRCGGHVGHPLDTQHSFLHNAFLKPPTNTFKDHPCQQQAWRLMYAALPATIARFVGSRILDRHAGTQASRITSISFLRPLLEWARVPGQGTQHGEARSQMMLIQ</sequence>
<protein>
    <submittedName>
        <fullName evidence="1">Uncharacterized protein</fullName>
    </submittedName>
</protein>